<dbReference type="Gene3D" id="2.170.130.10">
    <property type="entry name" value="TonB-dependent receptor, plug domain"/>
    <property type="match status" value="1"/>
</dbReference>
<gene>
    <name evidence="12" type="ORF">QNI16_29235</name>
</gene>
<feature type="domain" description="TonB-dependent receptor plug" evidence="11">
    <location>
        <begin position="246"/>
        <end position="365"/>
    </location>
</feature>
<evidence type="ECO:0000256" key="1">
    <source>
        <dbReference type="ARBA" id="ARBA00004571"/>
    </source>
</evidence>
<reference evidence="12" key="1">
    <citation type="submission" date="2023-05" db="EMBL/GenBank/DDBJ databases">
        <authorList>
            <person name="Zhang X."/>
        </authorList>
    </citation>
    <scope>NUCLEOTIDE SEQUENCE</scope>
    <source>
        <strain evidence="12">YF14B1</strain>
    </source>
</reference>
<evidence type="ECO:0000256" key="7">
    <source>
        <dbReference type="ARBA" id="ARBA00023237"/>
    </source>
</evidence>
<dbReference type="NCBIfam" id="TIGR04056">
    <property type="entry name" value="OMP_RagA_SusC"/>
    <property type="match status" value="1"/>
</dbReference>
<dbReference type="Gene3D" id="2.40.170.20">
    <property type="entry name" value="TonB-dependent receptor, beta-barrel domain"/>
    <property type="match status" value="1"/>
</dbReference>
<dbReference type="InterPro" id="IPR037066">
    <property type="entry name" value="Plug_dom_sf"/>
</dbReference>
<dbReference type="Gene3D" id="3.55.50.30">
    <property type="match status" value="1"/>
</dbReference>
<evidence type="ECO:0000256" key="9">
    <source>
        <dbReference type="RuleBase" id="RU003357"/>
    </source>
</evidence>
<evidence type="ECO:0000313" key="12">
    <source>
        <dbReference type="EMBL" id="MDJ1484618.1"/>
    </source>
</evidence>
<dbReference type="AlphaFoldDB" id="A0AAE3QWD9"/>
<evidence type="ECO:0000256" key="3">
    <source>
        <dbReference type="ARBA" id="ARBA00022452"/>
    </source>
</evidence>
<evidence type="ECO:0000256" key="5">
    <source>
        <dbReference type="ARBA" id="ARBA00023077"/>
    </source>
</evidence>
<sequence length="1154" mass="126652">MNHKVPLLLSTIGLTCWLSAYPATSYSQTLAYNLQRSQQNDPKTLLLRDAILEIKEHYHVDILFEEDIVENKRIDSKRIDMSLSAEKNLQNLLKASGLQLKKLKKNTYVIVSEQKSTKLSLEPMQSPNISMNNSSGNSMTFTSMNKVGQVVAFPVKGKITDEKGEGLPGVSIVIKGTNQGVATDAQGNYSINVPDEQAILVFSAIGYTTEEVTVGARSTIDFQMVPDIKSLNEVVVVGYGTQKKPELSTSVATVNSKELSKQTVAGFDQALQGQAAGVQVTAPTGAPGSGINIRIRGNNSISLTNSPLYVIDGIPVLPSYDSEVGIGNQRPNPLNAINPSDIESVDVLKDGAAAAIYGSRAANGVVVVTTKRGKAGKPQVTFNTYFSQQELRKKLDVLNGQQFATLYDEALVNAGRPKAFGQPDTVRTNTNWQDLLYRTAPIKSYQLSVQGGGDKTKYYLSGAYFDQDGIIKNSGFKRISFKLNLDQEITKQFRAGSSLNISRTDNNRSVRSELGLGNSGVIMGALTQIPTMPVYKSDGSYGQNTFTFSDNPYSNLNETHNQALIYQAIGNLYGEFDILNNLTFRTSGGIDFRTQNENQFISREYAGTQNSASSDRGSGQTGRNEELIWLWENTLTYKPKIGDNQNLTILGGYSAQASNRFTSGASVYGYPSDAVQYLSAATKYYKPYSYQDQWGLVSYFVRGTYAYADRYYATASIRADGSSRFNKSNRFGYFPALSLGWRISSEAFFPKSKALSDLKLRLSYGANGNQNIGVYDRFSTYSAGYNYQGGNGIDGGIVPNVIGNDKLKWETTNQYDAGLDIGLLDNRITVTADVYLKRTKDLLTQVPLAYSTGSQQGQVAQNLGIIENKGFELGITSTNIRMDNGFTWTTQFNISTNKNTVVDLGTLTDETGKVIDKVIINNYSITKKGLPLGSFYGYKMVGIFQNQNDIDKAASQPGAKPGDIQFADINGDKQINGDDRVVLGNPNPKFFGGITNTFAYKGIDLSFLFQGSFGNDIYNATRQALETMMSSATNGSPDVLNRWTPTNTETNMPRVVYGDPNNNNRFSNRFIEDGTYVRLKNLTLGYTLPGSLLSKAKISNLRIYVTGLNLLTFTKYRGYDPEVSADPFSSTSFGRDFGVYPQARTYTVGLNLQF</sequence>
<keyword evidence="6 8" id="KW-0472">Membrane</keyword>
<accession>A0AAE3QWD9</accession>
<dbReference type="EMBL" id="JASJOS010000015">
    <property type="protein sequence ID" value="MDJ1484618.1"/>
    <property type="molecule type" value="Genomic_DNA"/>
</dbReference>
<dbReference type="Pfam" id="PF07715">
    <property type="entry name" value="Plug"/>
    <property type="match status" value="1"/>
</dbReference>
<dbReference type="InterPro" id="IPR008969">
    <property type="entry name" value="CarboxyPept-like_regulatory"/>
</dbReference>
<comment type="similarity">
    <text evidence="8 9">Belongs to the TonB-dependent receptor family.</text>
</comment>
<protein>
    <submittedName>
        <fullName evidence="12">TonB-dependent receptor</fullName>
    </submittedName>
</protein>
<organism evidence="12 13">
    <name type="scientific">Xanthocytophaga flava</name>
    <dbReference type="NCBI Taxonomy" id="3048013"/>
    <lineage>
        <taxon>Bacteria</taxon>
        <taxon>Pseudomonadati</taxon>
        <taxon>Bacteroidota</taxon>
        <taxon>Cytophagia</taxon>
        <taxon>Cytophagales</taxon>
        <taxon>Rhodocytophagaceae</taxon>
        <taxon>Xanthocytophaga</taxon>
    </lineage>
</organism>
<dbReference type="SUPFAM" id="SSF56935">
    <property type="entry name" value="Porins"/>
    <property type="match status" value="1"/>
</dbReference>
<evidence type="ECO:0000313" key="13">
    <source>
        <dbReference type="Proteomes" id="UP001241110"/>
    </source>
</evidence>
<dbReference type="InterPro" id="IPR039426">
    <property type="entry name" value="TonB-dep_rcpt-like"/>
</dbReference>
<dbReference type="NCBIfam" id="TIGR04057">
    <property type="entry name" value="SusC_RagA_signa"/>
    <property type="match status" value="1"/>
</dbReference>
<dbReference type="SUPFAM" id="SSF49464">
    <property type="entry name" value="Carboxypeptidase regulatory domain-like"/>
    <property type="match status" value="1"/>
</dbReference>
<dbReference type="InterPro" id="IPR012910">
    <property type="entry name" value="Plug_dom"/>
</dbReference>
<keyword evidence="4 8" id="KW-0812">Transmembrane</keyword>
<keyword evidence="7 8" id="KW-0998">Cell outer membrane</keyword>
<keyword evidence="5 9" id="KW-0798">TonB box</keyword>
<comment type="subcellular location">
    <subcellularLocation>
        <location evidence="1 8">Cell outer membrane</location>
        <topology evidence="1 8">Multi-pass membrane protein</topology>
    </subcellularLocation>
</comment>
<dbReference type="InterPro" id="IPR023997">
    <property type="entry name" value="TonB-dep_OMP_SusC/RagA_CS"/>
</dbReference>
<dbReference type="InterPro" id="IPR036942">
    <property type="entry name" value="Beta-barrel_TonB_sf"/>
</dbReference>
<dbReference type="Pfam" id="PF00593">
    <property type="entry name" value="TonB_dep_Rec_b-barrel"/>
    <property type="match status" value="1"/>
</dbReference>
<dbReference type="GO" id="GO:0009279">
    <property type="term" value="C:cell outer membrane"/>
    <property type="evidence" value="ECO:0007669"/>
    <property type="project" value="UniProtKB-SubCell"/>
</dbReference>
<dbReference type="RefSeq" id="WP_313986186.1">
    <property type="nucleotide sequence ID" value="NZ_JASJOS010000015.1"/>
</dbReference>
<evidence type="ECO:0000259" key="11">
    <source>
        <dbReference type="Pfam" id="PF07715"/>
    </source>
</evidence>
<keyword evidence="3 8" id="KW-1134">Transmembrane beta strand</keyword>
<keyword evidence="2 8" id="KW-0813">Transport</keyword>
<evidence type="ECO:0000259" key="10">
    <source>
        <dbReference type="Pfam" id="PF00593"/>
    </source>
</evidence>
<evidence type="ECO:0000256" key="8">
    <source>
        <dbReference type="PROSITE-ProRule" id="PRU01360"/>
    </source>
</evidence>
<evidence type="ECO:0000256" key="2">
    <source>
        <dbReference type="ARBA" id="ARBA00022448"/>
    </source>
</evidence>
<feature type="domain" description="TonB-dependent receptor-like beta-barrel" evidence="10">
    <location>
        <begin position="531"/>
        <end position="1110"/>
    </location>
</feature>
<dbReference type="FunFam" id="2.170.130.10:FF:000008">
    <property type="entry name" value="SusC/RagA family TonB-linked outer membrane protein"/>
    <property type="match status" value="1"/>
</dbReference>
<dbReference type="Pfam" id="PF13715">
    <property type="entry name" value="CarbopepD_reg_2"/>
    <property type="match status" value="1"/>
</dbReference>
<dbReference type="PROSITE" id="PS52016">
    <property type="entry name" value="TONB_DEPENDENT_REC_3"/>
    <property type="match status" value="1"/>
</dbReference>
<name>A0AAE3QWD9_9BACT</name>
<dbReference type="Proteomes" id="UP001241110">
    <property type="component" value="Unassembled WGS sequence"/>
</dbReference>
<dbReference type="Gene3D" id="2.60.40.1120">
    <property type="entry name" value="Carboxypeptidase-like, regulatory domain"/>
    <property type="match status" value="1"/>
</dbReference>
<dbReference type="InterPro" id="IPR000531">
    <property type="entry name" value="Beta-barrel_TonB"/>
</dbReference>
<keyword evidence="12" id="KW-0675">Receptor</keyword>
<dbReference type="InterPro" id="IPR023996">
    <property type="entry name" value="TonB-dep_OMP_SusC/RagA"/>
</dbReference>
<evidence type="ECO:0000256" key="6">
    <source>
        <dbReference type="ARBA" id="ARBA00023136"/>
    </source>
</evidence>
<evidence type="ECO:0000256" key="4">
    <source>
        <dbReference type="ARBA" id="ARBA00022692"/>
    </source>
</evidence>
<proteinExistence type="inferred from homology"/>
<comment type="caution">
    <text evidence="12">The sequence shown here is derived from an EMBL/GenBank/DDBJ whole genome shotgun (WGS) entry which is preliminary data.</text>
</comment>